<keyword evidence="2" id="KW-1185">Reference proteome</keyword>
<evidence type="ECO:0000313" key="1">
    <source>
        <dbReference type="EMBL" id="KAF3966417.1"/>
    </source>
</evidence>
<organism evidence="1 2">
    <name type="scientific">Castanea mollissima</name>
    <name type="common">Chinese chestnut</name>
    <dbReference type="NCBI Taxonomy" id="60419"/>
    <lineage>
        <taxon>Eukaryota</taxon>
        <taxon>Viridiplantae</taxon>
        <taxon>Streptophyta</taxon>
        <taxon>Embryophyta</taxon>
        <taxon>Tracheophyta</taxon>
        <taxon>Spermatophyta</taxon>
        <taxon>Magnoliopsida</taxon>
        <taxon>eudicotyledons</taxon>
        <taxon>Gunneridae</taxon>
        <taxon>Pentapetalae</taxon>
        <taxon>rosids</taxon>
        <taxon>fabids</taxon>
        <taxon>Fagales</taxon>
        <taxon>Fagaceae</taxon>
        <taxon>Castanea</taxon>
    </lineage>
</organism>
<protein>
    <submittedName>
        <fullName evidence="1">Uncharacterized protein</fullName>
    </submittedName>
</protein>
<dbReference type="AlphaFoldDB" id="A0A8J4VQX3"/>
<accession>A0A8J4VQX3</accession>
<gene>
    <name evidence="1" type="ORF">CMV_009476</name>
</gene>
<dbReference type="Proteomes" id="UP000737018">
    <property type="component" value="Unassembled WGS sequence"/>
</dbReference>
<sequence>MKWPSYSQPAENFVQELKDGDELASKMKILDWDSSNSQWGSVYGTMFDSRGNTGPLYNGHSSSISYGLLNQKLLNLGFISNENETYFSYSVNKDFSTVPRFPIDYGGALLGFRYSTAYSEVLCISSDPSLSVGLGCVKQKLPGCRSPYDAVKGNYGSILLCLKITWNQMGITCSQVVKLQKVARDKNDKKIRIMPQD</sequence>
<evidence type="ECO:0000313" key="2">
    <source>
        <dbReference type="Proteomes" id="UP000737018"/>
    </source>
</evidence>
<dbReference type="EMBL" id="JRKL02001047">
    <property type="protein sequence ID" value="KAF3966417.1"/>
    <property type="molecule type" value="Genomic_DNA"/>
</dbReference>
<reference evidence="1" key="1">
    <citation type="submission" date="2020-03" db="EMBL/GenBank/DDBJ databases">
        <title>Castanea mollissima Vanexum genome sequencing.</title>
        <authorList>
            <person name="Staton M."/>
        </authorList>
    </citation>
    <scope>NUCLEOTIDE SEQUENCE</scope>
    <source>
        <tissue evidence="1">Leaf</tissue>
    </source>
</reference>
<comment type="caution">
    <text evidence="1">The sequence shown here is derived from an EMBL/GenBank/DDBJ whole genome shotgun (WGS) entry which is preliminary data.</text>
</comment>
<name>A0A8J4VQX3_9ROSI</name>
<proteinExistence type="predicted"/>